<dbReference type="InterPro" id="IPR036259">
    <property type="entry name" value="MFS_trans_sf"/>
</dbReference>
<protein>
    <recommendedName>
        <fullName evidence="9">Major facilitator superfamily (MFS) profile domain-containing protein</fullName>
    </recommendedName>
</protein>
<evidence type="ECO:0000313" key="7">
    <source>
        <dbReference type="EMBL" id="KXV71545.1"/>
    </source>
</evidence>
<accession>A0A149UUL6</accession>
<keyword evidence="4 6" id="KW-1133">Transmembrane helix</keyword>
<keyword evidence="2" id="KW-1003">Cell membrane</keyword>
<evidence type="ECO:0000313" key="8">
    <source>
        <dbReference type="Proteomes" id="UP000075312"/>
    </source>
</evidence>
<keyword evidence="5 6" id="KW-0472">Membrane</keyword>
<dbReference type="SUPFAM" id="SSF103473">
    <property type="entry name" value="MFS general substrate transporter"/>
    <property type="match status" value="1"/>
</dbReference>
<feature type="transmembrane region" description="Helical" evidence="6">
    <location>
        <begin position="12"/>
        <end position="34"/>
    </location>
</feature>
<feature type="transmembrane region" description="Helical" evidence="6">
    <location>
        <begin position="54"/>
        <end position="72"/>
    </location>
</feature>
<dbReference type="GO" id="GO:0022857">
    <property type="term" value="F:transmembrane transporter activity"/>
    <property type="evidence" value="ECO:0007669"/>
    <property type="project" value="TreeGrafter"/>
</dbReference>
<evidence type="ECO:0000256" key="1">
    <source>
        <dbReference type="ARBA" id="ARBA00004651"/>
    </source>
</evidence>
<organism evidence="7 8">
    <name type="scientific">Acetobacter cerevisiae</name>
    <dbReference type="NCBI Taxonomy" id="178900"/>
    <lineage>
        <taxon>Bacteria</taxon>
        <taxon>Pseudomonadati</taxon>
        <taxon>Pseudomonadota</taxon>
        <taxon>Alphaproteobacteria</taxon>
        <taxon>Acetobacterales</taxon>
        <taxon>Acetobacteraceae</taxon>
        <taxon>Acetobacter</taxon>
    </lineage>
</organism>
<evidence type="ECO:0000256" key="4">
    <source>
        <dbReference type="ARBA" id="ARBA00022989"/>
    </source>
</evidence>
<evidence type="ECO:0000256" key="5">
    <source>
        <dbReference type="ARBA" id="ARBA00023136"/>
    </source>
</evidence>
<evidence type="ECO:0008006" key="9">
    <source>
        <dbReference type="Google" id="ProtNLM"/>
    </source>
</evidence>
<evidence type="ECO:0000256" key="6">
    <source>
        <dbReference type="SAM" id="Phobius"/>
    </source>
</evidence>
<sequence length="74" mass="7782">MKSSVSAVLDPRIWLLALGTFAIGTDVFVISGILPEIATSLHVDLNGAGQIVTAYAVTYALIEVVPSVRTVLRA</sequence>
<dbReference type="PANTHER" id="PTHR43124:SF10">
    <property type="entry name" value="PURINE EFFLUX PUMP PBUE"/>
    <property type="match status" value="1"/>
</dbReference>
<dbReference type="Gene3D" id="1.20.1250.20">
    <property type="entry name" value="MFS general substrate transporter like domains"/>
    <property type="match status" value="1"/>
</dbReference>
<reference evidence="7 8" key="1">
    <citation type="submission" date="2015-06" db="EMBL/GenBank/DDBJ databases">
        <title>Improved classification and identification of acetic acid bacteria using matrix-assisted laser desorption/ionization time-of-flight mass spectrometry; Gluconobacter nephelii and Gluconobacter uchimurae are later heterotypic synonyms of Gluconobacter japonicus and Gluconobacter oxydans, respectively.</title>
        <authorList>
            <person name="Li L."/>
            <person name="Cleenwerck I."/>
            <person name="De Vuyst L."/>
            <person name="Vandamme P."/>
        </authorList>
    </citation>
    <scope>NUCLEOTIDE SEQUENCE [LARGE SCALE GENOMIC DNA]</scope>
    <source>
        <strain evidence="7 8">LMG 1608</strain>
    </source>
</reference>
<dbReference type="RefSeq" id="WP_062142279.1">
    <property type="nucleotide sequence ID" value="NZ_LHZY01000022.1"/>
</dbReference>
<proteinExistence type="predicted"/>
<evidence type="ECO:0000256" key="2">
    <source>
        <dbReference type="ARBA" id="ARBA00022475"/>
    </source>
</evidence>
<dbReference type="AlphaFoldDB" id="A0A149UUL6"/>
<name>A0A149UUL6_9PROT</name>
<dbReference type="Proteomes" id="UP000075312">
    <property type="component" value="Unassembled WGS sequence"/>
</dbReference>
<dbReference type="PANTHER" id="PTHR43124">
    <property type="entry name" value="PURINE EFFLUX PUMP PBUE"/>
    <property type="match status" value="1"/>
</dbReference>
<comment type="caution">
    <text evidence="7">The sequence shown here is derived from an EMBL/GenBank/DDBJ whole genome shotgun (WGS) entry which is preliminary data.</text>
</comment>
<gene>
    <name evidence="7" type="ORF">AD952_08645</name>
</gene>
<keyword evidence="3 6" id="KW-0812">Transmembrane</keyword>
<comment type="subcellular location">
    <subcellularLocation>
        <location evidence="1">Cell membrane</location>
        <topology evidence="1">Multi-pass membrane protein</topology>
    </subcellularLocation>
</comment>
<dbReference type="InterPro" id="IPR050189">
    <property type="entry name" value="MFS_Efflux_Transporters"/>
</dbReference>
<evidence type="ECO:0000256" key="3">
    <source>
        <dbReference type="ARBA" id="ARBA00022692"/>
    </source>
</evidence>
<dbReference type="GO" id="GO:0005886">
    <property type="term" value="C:plasma membrane"/>
    <property type="evidence" value="ECO:0007669"/>
    <property type="project" value="UniProtKB-SubCell"/>
</dbReference>
<dbReference type="EMBL" id="LHZY01000022">
    <property type="protein sequence ID" value="KXV71545.1"/>
    <property type="molecule type" value="Genomic_DNA"/>
</dbReference>